<dbReference type="Pfam" id="PF03859">
    <property type="entry name" value="CG-1"/>
    <property type="match status" value="1"/>
</dbReference>
<dbReference type="PANTHER" id="PTHR23335">
    <property type="entry name" value="CALMODULIN-BINDING TRANSCRIPTION ACTIVATOR CAMTA"/>
    <property type="match status" value="1"/>
</dbReference>
<evidence type="ECO:0000313" key="6">
    <source>
        <dbReference type="EMBL" id="KAI3428162.1"/>
    </source>
</evidence>
<dbReference type="InterPro" id="IPR005559">
    <property type="entry name" value="CG-1_dom"/>
</dbReference>
<name>A0A9D4TKE0_CHLVU</name>
<evidence type="ECO:0000256" key="2">
    <source>
        <dbReference type="ARBA" id="ARBA00023163"/>
    </source>
</evidence>
<accession>A0A9D4TKE0</accession>
<dbReference type="PANTHER" id="PTHR23335:SF1">
    <property type="entry name" value="CALMODULIN-BINDING TRANSCRIPTION ACTIVATOR, ISOFORM F"/>
    <property type="match status" value="1"/>
</dbReference>
<keyword evidence="7" id="KW-1185">Reference proteome</keyword>
<dbReference type="PROSITE" id="PS51437">
    <property type="entry name" value="CG_1"/>
    <property type="match status" value="1"/>
</dbReference>
<dbReference type="GO" id="GO:0003712">
    <property type="term" value="F:transcription coregulator activity"/>
    <property type="evidence" value="ECO:0007669"/>
    <property type="project" value="TreeGrafter"/>
</dbReference>
<keyword evidence="3" id="KW-0539">Nucleus</keyword>
<feature type="region of interest" description="Disordered" evidence="4">
    <location>
        <begin position="266"/>
        <end position="298"/>
    </location>
</feature>
<dbReference type="EMBL" id="SIDB01000009">
    <property type="protein sequence ID" value="KAI3428162.1"/>
    <property type="molecule type" value="Genomic_DNA"/>
</dbReference>
<evidence type="ECO:0000313" key="7">
    <source>
        <dbReference type="Proteomes" id="UP001055712"/>
    </source>
</evidence>
<feature type="region of interest" description="Disordered" evidence="4">
    <location>
        <begin position="480"/>
        <end position="611"/>
    </location>
</feature>
<comment type="caution">
    <text evidence="6">The sequence shown here is derived from an EMBL/GenBank/DDBJ whole genome shotgun (WGS) entry which is preliminary data.</text>
</comment>
<feature type="compositionally biased region" description="Gly residues" evidence="4">
    <location>
        <begin position="507"/>
        <end position="518"/>
    </location>
</feature>
<organism evidence="6 7">
    <name type="scientific">Chlorella vulgaris</name>
    <name type="common">Green alga</name>
    <dbReference type="NCBI Taxonomy" id="3077"/>
    <lineage>
        <taxon>Eukaryota</taxon>
        <taxon>Viridiplantae</taxon>
        <taxon>Chlorophyta</taxon>
        <taxon>core chlorophytes</taxon>
        <taxon>Trebouxiophyceae</taxon>
        <taxon>Chlorellales</taxon>
        <taxon>Chlorellaceae</taxon>
        <taxon>Chlorella clade</taxon>
        <taxon>Chlorella</taxon>
    </lineage>
</organism>
<protein>
    <recommendedName>
        <fullName evidence="5">CG-1 domain-containing protein</fullName>
    </recommendedName>
</protein>
<feature type="domain" description="CG-1" evidence="5">
    <location>
        <begin position="14"/>
        <end position="142"/>
    </location>
</feature>
<feature type="compositionally biased region" description="Low complexity" evidence="4">
    <location>
        <begin position="156"/>
        <end position="171"/>
    </location>
</feature>
<dbReference type="AlphaFoldDB" id="A0A9D4TKE0"/>
<feature type="compositionally biased region" description="Low complexity" evidence="4">
    <location>
        <begin position="485"/>
        <end position="506"/>
    </location>
</feature>
<dbReference type="GO" id="GO:0005634">
    <property type="term" value="C:nucleus"/>
    <property type="evidence" value="ECO:0007669"/>
    <property type="project" value="UniProtKB-SubCell"/>
</dbReference>
<gene>
    <name evidence="6" type="ORF">D9Q98_006544</name>
</gene>
<feature type="region of interest" description="Disordered" evidence="4">
    <location>
        <begin position="151"/>
        <end position="196"/>
    </location>
</feature>
<feature type="compositionally biased region" description="Polar residues" evidence="4">
    <location>
        <begin position="535"/>
        <end position="550"/>
    </location>
</feature>
<reference evidence="6" key="2">
    <citation type="submission" date="2020-11" db="EMBL/GenBank/DDBJ databases">
        <authorList>
            <person name="Cecchin M."/>
            <person name="Marcolungo L."/>
            <person name="Rossato M."/>
            <person name="Girolomoni L."/>
            <person name="Cosentino E."/>
            <person name="Cuine S."/>
            <person name="Li-Beisson Y."/>
            <person name="Delledonne M."/>
            <person name="Ballottari M."/>
        </authorList>
    </citation>
    <scope>NUCLEOTIDE SEQUENCE</scope>
    <source>
        <strain evidence="6">211/11P</strain>
        <tissue evidence="6">Whole cell</tissue>
    </source>
</reference>
<proteinExistence type="predicted"/>
<evidence type="ECO:0000256" key="1">
    <source>
        <dbReference type="ARBA" id="ARBA00004123"/>
    </source>
</evidence>
<comment type="subcellular location">
    <subcellularLocation>
        <location evidence="1">Nucleus</location>
    </subcellularLocation>
</comment>
<dbReference type="GO" id="GO:0003690">
    <property type="term" value="F:double-stranded DNA binding"/>
    <property type="evidence" value="ECO:0007669"/>
    <property type="project" value="TreeGrafter"/>
</dbReference>
<keyword evidence="2" id="KW-0804">Transcription</keyword>
<evidence type="ECO:0000256" key="3">
    <source>
        <dbReference type="ARBA" id="ARBA00023242"/>
    </source>
</evidence>
<sequence length="809" mass="84613">MGIKTVGPVPPSSVAAVVEKARSSWLKNNEVLELLEGFETAGLSVCQEPPVQPPGGQLFLFDRRACRFFRRDGHTWCKKKDGKTIKETHEKLKVGTMETLNCYYAHADREDGLQRRCYWQLDPEKEHIVLVHYLCSSSSRAVPAGRGASGEVAADAATRPQRASRAQQRRAYSPSGECGGAPRRRGASQQRLSHHLASASSLETELMSGGDEHSELHLPLVPGISLEDAAALPPLFAMQQAAEAAAAAAAVQRQQHLLQFEGMLQSRGSNGSGSGSASASVGGDPFGLPPAGAHMHRSHPGVLYTDQRVATQLAQQSQLSAAAPLMPPPPIKQESFNTEQHKALFREMSLGIQREHVDEAAYFLGSPPGERDPLAGDKAAAGTPVADLAALLASPPHGGHRRTFSRQGSGLSRLISKNWESDVMEMMLPDVDADVTAYPVGPSGGVVQVEVAERVTSPRSRLFGNAGIAFFGSAQQDGAAVQQHALDPSPLAGPSLGPSQPEAAGSAGAGGGFDGGSGAASRHLPFSSPLALAHSGSSPLTPDSSGSLQFSAGEGQGIAQRPAAHTRVQRLSGGSGGGMPRTGSHPHLAHLAKRPAGPGGEATAEELEQRRKERLEAAANAAATAAQGHRYERLALARGQRTASSTEALDEALEMIDVPENMQRLSSFLPRAPTVVSGGRLTLGRELAAAEAAAVADLELETRSLLKGMSIDEVDAVAALREAAKELEVMPTIYAAASSDAEAASLGASQHLDSYSEDLVSSRNQSVSSLLEGVQVAAASYGAPGQAADPITEQLNAAMARHAAMRRAG</sequence>
<evidence type="ECO:0000256" key="4">
    <source>
        <dbReference type="SAM" id="MobiDB-lite"/>
    </source>
</evidence>
<dbReference type="GO" id="GO:0006357">
    <property type="term" value="P:regulation of transcription by RNA polymerase II"/>
    <property type="evidence" value="ECO:0007669"/>
    <property type="project" value="TreeGrafter"/>
</dbReference>
<reference evidence="6" key="1">
    <citation type="journal article" date="2019" name="Plant J.">
        <title>Chlorella vulgaris genome assembly and annotation reveals the molecular basis for metabolic acclimation to high light conditions.</title>
        <authorList>
            <person name="Cecchin M."/>
            <person name="Marcolungo L."/>
            <person name="Rossato M."/>
            <person name="Girolomoni L."/>
            <person name="Cosentino E."/>
            <person name="Cuine S."/>
            <person name="Li-Beisson Y."/>
            <person name="Delledonne M."/>
            <person name="Ballottari M."/>
        </authorList>
    </citation>
    <scope>NUCLEOTIDE SEQUENCE</scope>
    <source>
        <strain evidence="6">211/11P</strain>
    </source>
</reference>
<dbReference type="Proteomes" id="UP001055712">
    <property type="component" value="Unassembled WGS sequence"/>
</dbReference>
<evidence type="ECO:0000259" key="5">
    <source>
        <dbReference type="PROSITE" id="PS51437"/>
    </source>
</evidence>
<dbReference type="OrthoDB" id="407555at2759"/>
<dbReference type="SMART" id="SM01076">
    <property type="entry name" value="CG-1"/>
    <property type="match status" value="1"/>
</dbReference>